<dbReference type="EMBL" id="UYWY01026237">
    <property type="protein sequence ID" value="VDM50313.1"/>
    <property type="molecule type" value="Genomic_DNA"/>
</dbReference>
<organism evidence="2 3">
    <name type="scientific">Toxocara canis</name>
    <name type="common">Canine roundworm</name>
    <dbReference type="NCBI Taxonomy" id="6265"/>
    <lineage>
        <taxon>Eukaryota</taxon>
        <taxon>Metazoa</taxon>
        <taxon>Ecdysozoa</taxon>
        <taxon>Nematoda</taxon>
        <taxon>Chromadorea</taxon>
        <taxon>Rhabditida</taxon>
        <taxon>Spirurina</taxon>
        <taxon>Ascaridomorpha</taxon>
        <taxon>Ascaridoidea</taxon>
        <taxon>Toxocaridae</taxon>
        <taxon>Toxocara</taxon>
    </lineage>
</organism>
<accession>A0A183VE22</accession>
<name>A0A183VE22_TOXCA</name>
<dbReference type="Proteomes" id="UP000050794">
    <property type="component" value="Unassembled WGS sequence"/>
</dbReference>
<evidence type="ECO:0000313" key="1">
    <source>
        <dbReference type="EMBL" id="VDM50313.1"/>
    </source>
</evidence>
<reference evidence="3" key="1">
    <citation type="submission" date="2016-06" db="UniProtKB">
        <authorList>
            <consortium name="WormBaseParasite"/>
        </authorList>
    </citation>
    <scope>IDENTIFICATION</scope>
</reference>
<proteinExistence type="predicted"/>
<protein>
    <submittedName>
        <fullName evidence="3">Secreted protein</fullName>
    </submittedName>
</protein>
<sequence length="94" mass="10142">MGAVLIVFLLAAVGTGVVYKMGYLDKVIAKAQDNLAGGRSPSRCGVNEVSKPEAVYITLRTMRLCKHPVLLISRQCPQSEEFNAELVSSWSNSG</sequence>
<dbReference type="WBParaSite" id="TCNE_0001899601-mRNA-1">
    <property type="protein sequence ID" value="TCNE_0001899601-mRNA-1"/>
    <property type="gene ID" value="TCNE_0001899601"/>
</dbReference>
<evidence type="ECO:0000313" key="2">
    <source>
        <dbReference type="Proteomes" id="UP000050794"/>
    </source>
</evidence>
<keyword evidence="2" id="KW-1185">Reference proteome</keyword>
<gene>
    <name evidence="1" type="ORF">TCNE_LOCUS18992</name>
</gene>
<evidence type="ECO:0000313" key="3">
    <source>
        <dbReference type="WBParaSite" id="TCNE_0001899601-mRNA-1"/>
    </source>
</evidence>
<dbReference type="AlphaFoldDB" id="A0A183VE22"/>
<reference evidence="1 2" key="2">
    <citation type="submission" date="2018-11" db="EMBL/GenBank/DDBJ databases">
        <authorList>
            <consortium name="Pathogen Informatics"/>
        </authorList>
    </citation>
    <scope>NUCLEOTIDE SEQUENCE [LARGE SCALE GENOMIC DNA]</scope>
</reference>